<dbReference type="GO" id="GO:0140580">
    <property type="term" value="F:mitochondrion autophagosome adaptor activity"/>
    <property type="evidence" value="ECO:0007669"/>
    <property type="project" value="InterPro"/>
</dbReference>
<dbReference type="EMBL" id="AZHB01000002">
    <property type="protein sequence ID" value="OAA72275.1"/>
    <property type="molecule type" value="Genomic_DNA"/>
</dbReference>
<name>A0A168D820_CORFA</name>
<protein>
    <submittedName>
        <fullName evidence="2">Uncharacterized protein</fullName>
    </submittedName>
</protein>
<reference evidence="2 3" key="1">
    <citation type="journal article" date="2016" name="Genome Biol. Evol.">
        <title>Divergent and convergent evolution of fungal pathogenicity.</title>
        <authorList>
            <person name="Shang Y."/>
            <person name="Xiao G."/>
            <person name="Zheng P."/>
            <person name="Cen K."/>
            <person name="Zhan S."/>
            <person name="Wang C."/>
        </authorList>
    </citation>
    <scope>NUCLEOTIDE SEQUENCE [LARGE SCALE GENOMIC DNA]</scope>
    <source>
        <strain evidence="2 3">ARSEF 2679</strain>
    </source>
</reference>
<organism evidence="2 3">
    <name type="scientific">Cordyceps fumosorosea (strain ARSEF 2679)</name>
    <name type="common">Isaria fumosorosea</name>
    <dbReference type="NCBI Taxonomy" id="1081104"/>
    <lineage>
        <taxon>Eukaryota</taxon>
        <taxon>Fungi</taxon>
        <taxon>Dikarya</taxon>
        <taxon>Ascomycota</taxon>
        <taxon>Pezizomycotina</taxon>
        <taxon>Sordariomycetes</taxon>
        <taxon>Hypocreomycetidae</taxon>
        <taxon>Hypocreales</taxon>
        <taxon>Cordycipitaceae</taxon>
        <taxon>Cordyceps</taxon>
    </lineage>
</organism>
<dbReference type="PANTHER" id="PTHR38699:SF1">
    <property type="entry name" value="MITOPHAGY RECEPTOR ATG43"/>
    <property type="match status" value="1"/>
</dbReference>
<dbReference type="AlphaFoldDB" id="A0A168D820"/>
<feature type="region of interest" description="Disordered" evidence="1">
    <location>
        <begin position="55"/>
        <end position="75"/>
    </location>
</feature>
<accession>A0A168D820</accession>
<dbReference type="RefSeq" id="XP_018707721.1">
    <property type="nucleotide sequence ID" value="XM_018844955.1"/>
</dbReference>
<evidence type="ECO:0000313" key="3">
    <source>
        <dbReference type="Proteomes" id="UP000076744"/>
    </source>
</evidence>
<dbReference type="OrthoDB" id="2430343at2759"/>
<comment type="caution">
    <text evidence="2">The sequence shown here is derived from an EMBL/GenBank/DDBJ whole genome shotgun (WGS) entry which is preliminary data.</text>
</comment>
<feature type="compositionally biased region" description="Acidic residues" evidence="1">
    <location>
        <begin position="65"/>
        <end position="75"/>
    </location>
</feature>
<dbReference type="GO" id="GO:0000423">
    <property type="term" value="P:mitophagy"/>
    <property type="evidence" value="ECO:0007669"/>
    <property type="project" value="InterPro"/>
</dbReference>
<proteinExistence type="predicted"/>
<dbReference type="Proteomes" id="UP000076744">
    <property type="component" value="Unassembled WGS sequence"/>
</dbReference>
<keyword evidence="3" id="KW-1185">Reference proteome</keyword>
<dbReference type="PANTHER" id="PTHR38699">
    <property type="entry name" value="CHROMOSOME 1, WHOLE GENOME SHOTGUN SEQUENCE"/>
    <property type="match status" value="1"/>
</dbReference>
<evidence type="ECO:0000313" key="2">
    <source>
        <dbReference type="EMBL" id="OAA72275.1"/>
    </source>
</evidence>
<dbReference type="GeneID" id="30017640"/>
<evidence type="ECO:0000256" key="1">
    <source>
        <dbReference type="SAM" id="MobiDB-lite"/>
    </source>
</evidence>
<gene>
    <name evidence="2" type="ORF">ISF_01348</name>
</gene>
<dbReference type="STRING" id="1081104.A0A168D820"/>
<sequence length="138" mass="15360">MASDTFSAELPTEIASTIQAAHIRSDPDPDLDMAPSTAADEKEIVDEKYDYDALRNNDAPSQLDGIDDDDEEEDDIPYSVLKRPRRQRQALPPLPDLRFEQSYLKSIATADTWWKIALITTRDQARSLPAAASACPPN</sequence>
<dbReference type="InterPro" id="IPR013898">
    <property type="entry name" value="Atg43"/>
</dbReference>
<dbReference type="Pfam" id="PF08589">
    <property type="entry name" value="ATG43"/>
    <property type="match status" value="1"/>
</dbReference>